<dbReference type="PANTHER" id="PTHR23112">
    <property type="entry name" value="G PROTEIN-COUPLED RECEPTOR 157-RELATED"/>
    <property type="match status" value="1"/>
</dbReference>
<dbReference type="SUPFAM" id="SSF81321">
    <property type="entry name" value="Family A G protein-coupled receptor-like"/>
    <property type="match status" value="1"/>
</dbReference>
<dbReference type="GO" id="GO:0004930">
    <property type="term" value="F:G protein-coupled receptor activity"/>
    <property type="evidence" value="ECO:0007669"/>
    <property type="project" value="TreeGrafter"/>
</dbReference>
<name>A0A139II37_9PEZI</name>
<dbReference type="GO" id="GO:0005886">
    <property type="term" value="C:plasma membrane"/>
    <property type="evidence" value="ECO:0007669"/>
    <property type="project" value="TreeGrafter"/>
</dbReference>
<dbReference type="STRING" id="113226.A0A139II37"/>
<evidence type="ECO:0000256" key="2">
    <source>
        <dbReference type="ARBA" id="ARBA00022692"/>
    </source>
</evidence>
<keyword evidence="4 6" id="KW-0472">Membrane</keyword>
<keyword evidence="2 6" id="KW-0812">Transmembrane</keyword>
<evidence type="ECO:0000256" key="3">
    <source>
        <dbReference type="ARBA" id="ARBA00022989"/>
    </source>
</evidence>
<feature type="transmembrane region" description="Helical" evidence="6">
    <location>
        <begin position="557"/>
        <end position="577"/>
    </location>
</feature>
<proteinExistence type="predicted"/>
<keyword evidence="3 6" id="KW-1133">Transmembrane helix</keyword>
<feature type="transmembrane region" description="Helical" evidence="6">
    <location>
        <begin position="146"/>
        <end position="166"/>
    </location>
</feature>
<dbReference type="OrthoDB" id="5368598at2759"/>
<evidence type="ECO:0000313" key="9">
    <source>
        <dbReference type="EMBL" id="KXT14255.1"/>
    </source>
</evidence>
<evidence type="ECO:0000313" key="10">
    <source>
        <dbReference type="Proteomes" id="UP000073492"/>
    </source>
</evidence>
<dbReference type="GO" id="GO:0007189">
    <property type="term" value="P:adenylate cyclase-activating G protein-coupled receptor signaling pathway"/>
    <property type="evidence" value="ECO:0007669"/>
    <property type="project" value="TreeGrafter"/>
</dbReference>
<evidence type="ECO:0000256" key="1">
    <source>
        <dbReference type="ARBA" id="ARBA00004141"/>
    </source>
</evidence>
<evidence type="ECO:0000256" key="4">
    <source>
        <dbReference type="ARBA" id="ARBA00023136"/>
    </source>
</evidence>
<dbReference type="AlphaFoldDB" id="A0A139II37"/>
<dbReference type="InterPro" id="IPR023041">
    <property type="entry name" value="Glucose_rcpt_Git3-like_N"/>
</dbReference>
<keyword evidence="10" id="KW-1185">Reference proteome</keyword>
<feature type="transmembrane region" description="Helical" evidence="6">
    <location>
        <begin position="589"/>
        <end position="613"/>
    </location>
</feature>
<comment type="subcellular location">
    <subcellularLocation>
        <location evidence="1">Membrane</location>
        <topology evidence="1">Multi-pass membrane protein</topology>
    </subcellularLocation>
</comment>
<evidence type="ECO:0000256" key="5">
    <source>
        <dbReference type="SAM" id="MobiDB-lite"/>
    </source>
</evidence>
<feature type="region of interest" description="Disordered" evidence="5">
    <location>
        <begin position="710"/>
        <end position="736"/>
    </location>
</feature>
<dbReference type="Pfam" id="PF11970">
    <property type="entry name" value="GPR_Gpa2_C"/>
    <property type="match status" value="1"/>
</dbReference>
<dbReference type="Gene3D" id="1.20.1070.10">
    <property type="entry name" value="Rhodopsin 7-helix transmembrane proteins"/>
    <property type="match status" value="1"/>
</dbReference>
<dbReference type="EMBL" id="LFZO01000088">
    <property type="protein sequence ID" value="KXT14255.1"/>
    <property type="molecule type" value="Genomic_DNA"/>
</dbReference>
<evidence type="ECO:0000256" key="6">
    <source>
        <dbReference type="SAM" id="Phobius"/>
    </source>
</evidence>
<feature type="transmembrane region" description="Helical" evidence="6">
    <location>
        <begin position="298"/>
        <end position="324"/>
    </location>
</feature>
<feature type="compositionally biased region" description="Low complexity" evidence="5">
    <location>
        <begin position="445"/>
        <end position="458"/>
    </location>
</feature>
<organism evidence="9 10">
    <name type="scientific">Pseudocercospora musae</name>
    <dbReference type="NCBI Taxonomy" id="113226"/>
    <lineage>
        <taxon>Eukaryota</taxon>
        <taxon>Fungi</taxon>
        <taxon>Dikarya</taxon>
        <taxon>Ascomycota</taxon>
        <taxon>Pezizomycotina</taxon>
        <taxon>Dothideomycetes</taxon>
        <taxon>Dothideomycetidae</taxon>
        <taxon>Mycosphaerellales</taxon>
        <taxon>Mycosphaerellaceae</taxon>
        <taxon>Pseudocercospora</taxon>
    </lineage>
</organism>
<comment type="caution">
    <text evidence="9">The sequence shown here is derived from an EMBL/GenBank/DDBJ whole genome shotgun (WGS) entry which is preliminary data.</text>
</comment>
<evidence type="ECO:0008006" key="11">
    <source>
        <dbReference type="Google" id="ProtNLM"/>
    </source>
</evidence>
<dbReference type="InterPro" id="IPR022596">
    <property type="entry name" value="GPR1/2/3_C"/>
</dbReference>
<feature type="compositionally biased region" description="Polar residues" evidence="5">
    <location>
        <begin position="424"/>
        <end position="441"/>
    </location>
</feature>
<feature type="compositionally biased region" description="Basic and acidic residues" evidence="5">
    <location>
        <begin position="723"/>
        <end position="736"/>
    </location>
</feature>
<feature type="transmembrane region" description="Helical" evidence="6">
    <location>
        <begin position="260"/>
        <end position="278"/>
    </location>
</feature>
<gene>
    <name evidence="9" type="ORF">AC579_6702</name>
</gene>
<reference evidence="9 10" key="1">
    <citation type="submission" date="2015-07" db="EMBL/GenBank/DDBJ databases">
        <title>Comparative genomics of the Sigatoka disease complex on banana suggests a link between parallel evolutionary changes in Pseudocercospora fijiensis and Pseudocercospora eumusae and increased virulence on the banana host.</title>
        <authorList>
            <person name="Chang T.-C."/>
            <person name="Salvucci A."/>
            <person name="Crous P.W."/>
            <person name="Stergiopoulos I."/>
        </authorList>
    </citation>
    <scope>NUCLEOTIDE SEQUENCE [LARGE SCALE GENOMIC DNA]</scope>
    <source>
        <strain evidence="9 10">CBS 116634</strain>
    </source>
</reference>
<feature type="domain" description="G protein-coupled receptor GPR1/2/3 C-terminal" evidence="8">
    <location>
        <begin position="545"/>
        <end position="620"/>
    </location>
</feature>
<sequence>MPSVKLGECEPCRTPSLYNNDMSQPIANKAAGASRQHQQLTGRLPPHQDTVFTAFPEPSDVHFAPTEMPLLPVVHSIGNMRGIGQVWHDAMPLSPTSTLSAPSSAHTAAMAELYDVPLQTRESLGYNPDFNASAILAQTQQYQLQVIASTFSSVSIIAALCALYWFCMMRRNFRRDLVLLLIIGDCWKSSWFLIFASTTLARGHIHTESSFCQASGYFLQAGLEACDCAILLMSLHMSLHIFPPARSFLGHDGLYRIRHFVIAGWFVLPNIMSALAFVNSGPAFISQGGFCSLPIRPIWYRLALSWIPRYLIWIFVMGVAICIYRHVGFEFRVFGQENDQSSSVAIPNIDTSVLNTGHTARTGQMRRDLSSISDGTTAEKQPPPDDGIAPDDDDDDSTARGANHKPSLHGILKAARFNEGRRSSVPTWSSTFGNAPPSSEDQIAPGPLSPTSKSLPSSRRGSKQIEPGIAAEDFAPLPPPPLDHSNRQRGSISTMASMKSSGASAENSSTALEPITEHRTSAAAASTTTAPQPSVRENVANTAMQQRRRAIQRQLRLLFIYPTIYLILWIMPFVSHAMNYSNHFAQHPIYPITVLSVFCQSIMGLTDVCIFCWREKPWRHIPGSDGTFFGSFMFWRYRQSSACPPPQKSGLLGSIKRWSITLSTGPSLAAPAVHRRSGGGSDRRVLESERARERLAMERADYRTSFLLHHHQRSSSLEEGEEDRAAPGRKEWWDRL</sequence>
<feature type="region of interest" description="Disordered" evidence="5">
    <location>
        <begin position="355"/>
        <end position="512"/>
    </location>
</feature>
<evidence type="ECO:0000259" key="7">
    <source>
        <dbReference type="Pfam" id="PF11710"/>
    </source>
</evidence>
<feature type="compositionally biased region" description="Polar residues" evidence="5">
    <location>
        <begin position="370"/>
        <end position="379"/>
    </location>
</feature>
<protein>
    <recommendedName>
        <fullName evidence="11">G-protein coupled receptors family 1 profile domain-containing protein</fullName>
    </recommendedName>
</protein>
<evidence type="ECO:0000259" key="8">
    <source>
        <dbReference type="Pfam" id="PF11970"/>
    </source>
</evidence>
<dbReference type="PANTHER" id="PTHR23112:SF37">
    <property type="entry name" value="G PROTEIN-COUPLED RECEPTOR GPR1"/>
    <property type="match status" value="1"/>
</dbReference>
<feature type="domain" description="Glucose receptor Git3-like N-terminal" evidence="7">
    <location>
        <begin position="142"/>
        <end position="332"/>
    </location>
</feature>
<accession>A0A139II37</accession>
<dbReference type="Pfam" id="PF11710">
    <property type="entry name" value="Git3"/>
    <property type="match status" value="1"/>
</dbReference>
<feature type="compositionally biased region" description="Polar residues" evidence="5">
    <location>
        <begin position="488"/>
        <end position="511"/>
    </location>
</feature>
<dbReference type="Proteomes" id="UP000073492">
    <property type="component" value="Unassembled WGS sequence"/>
</dbReference>